<dbReference type="Gene3D" id="2.40.128.270">
    <property type="match status" value="1"/>
</dbReference>
<comment type="caution">
    <text evidence="2">The sequence shown here is derived from an EMBL/GenBank/DDBJ whole genome shotgun (WGS) entry which is preliminary data.</text>
</comment>
<keyword evidence="3" id="KW-1185">Reference proteome</keyword>
<proteinExistence type="predicted"/>
<evidence type="ECO:0000259" key="1">
    <source>
        <dbReference type="Pfam" id="PF03724"/>
    </source>
</evidence>
<accession>A0A8J7SFF4</accession>
<feature type="domain" description="DUF306" evidence="1">
    <location>
        <begin position="173"/>
        <end position="275"/>
    </location>
</feature>
<dbReference type="RefSeq" id="WP_200611035.1">
    <property type="nucleotide sequence ID" value="NZ_JAEHHL010000008.1"/>
</dbReference>
<dbReference type="Proteomes" id="UP000655420">
    <property type="component" value="Unassembled WGS sequence"/>
</dbReference>
<organism evidence="2 3">
    <name type="scientific">Thermohalobaculum xanthum</name>
    <dbReference type="NCBI Taxonomy" id="2753746"/>
    <lineage>
        <taxon>Bacteria</taxon>
        <taxon>Pseudomonadati</taxon>
        <taxon>Pseudomonadota</taxon>
        <taxon>Alphaproteobacteria</taxon>
        <taxon>Rhodobacterales</taxon>
        <taxon>Paracoccaceae</taxon>
        <taxon>Thermohalobaculum</taxon>
    </lineage>
</organism>
<protein>
    <submittedName>
        <fullName evidence="2">META domain-containing protein</fullName>
    </submittedName>
</protein>
<dbReference type="AlphaFoldDB" id="A0A8J7SFF4"/>
<evidence type="ECO:0000313" key="3">
    <source>
        <dbReference type="Proteomes" id="UP000655420"/>
    </source>
</evidence>
<sequence length="279" mass="29921">MRLSARRPGHGDRRCHLMPEGEAWWPGWAAWRGVHRLLAAASVVLLSALPGLAGTSEIAGTVNWTDGTRVPPGALVTVKLLDVGQPEGAVELASIVLKPGDEAPLGFRLLYDEALIAPRGSYRLTARMAVGKLALMESLRSTPVLTVGGTADPEILLERIRIAAGAPERSPVGREWVVASILDEPVTGAVRVTMMLGDNGTAQGSSGCNTFTASYELSPEVLDLGSIKLTKRGCSTPIMRIERGFLKALRDVRGWRINDQQLLLLDAAGTVMMRLDEGR</sequence>
<reference evidence="2" key="1">
    <citation type="submission" date="2020-12" db="EMBL/GenBank/DDBJ databases">
        <title>Bacterial taxonomy.</title>
        <authorList>
            <person name="Pan X."/>
        </authorList>
    </citation>
    <scope>NUCLEOTIDE SEQUENCE</scope>
    <source>
        <strain evidence="2">M0105</strain>
    </source>
</reference>
<dbReference type="PANTHER" id="PTHR35535">
    <property type="entry name" value="HEAT SHOCK PROTEIN HSLJ"/>
    <property type="match status" value="1"/>
</dbReference>
<dbReference type="InterPro" id="IPR053147">
    <property type="entry name" value="Hsp_HslJ-like"/>
</dbReference>
<gene>
    <name evidence="2" type="ORF">H0I76_14275</name>
</gene>
<dbReference type="Pfam" id="PF03724">
    <property type="entry name" value="META"/>
    <property type="match status" value="1"/>
</dbReference>
<dbReference type="EMBL" id="JAEHHL010000008">
    <property type="protein sequence ID" value="MBK0400363.1"/>
    <property type="molecule type" value="Genomic_DNA"/>
</dbReference>
<dbReference type="InterPro" id="IPR039366">
    <property type="entry name" value="Pilotin"/>
</dbReference>
<evidence type="ECO:0000313" key="2">
    <source>
        <dbReference type="EMBL" id="MBK0400363.1"/>
    </source>
</evidence>
<dbReference type="InterPro" id="IPR038670">
    <property type="entry name" value="HslJ-like_sf"/>
</dbReference>
<name>A0A8J7SFF4_9RHOB</name>
<dbReference type="InterPro" id="IPR005184">
    <property type="entry name" value="DUF306_Meta_HslJ"/>
</dbReference>
<dbReference type="Pfam" id="PF09619">
    <property type="entry name" value="YscW"/>
    <property type="match status" value="1"/>
</dbReference>
<dbReference type="PANTHER" id="PTHR35535:SF1">
    <property type="entry name" value="HEAT SHOCK PROTEIN HSLJ"/>
    <property type="match status" value="1"/>
</dbReference>